<proteinExistence type="predicted"/>
<gene>
    <name evidence="4" type="ORF">K491DRAFT_693326</name>
</gene>
<keyword evidence="5" id="KW-1185">Reference proteome</keyword>
<feature type="repeat" description="ANK" evidence="3">
    <location>
        <begin position="145"/>
        <end position="177"/>
    </location>
</feature>
<keyword evidence="2 3" id="KW-0040">ANK repeat</keyword>
<reference evidence="4" key="1">
    <citation type="journal article" date="2020" name="Stud. Mycol.">
        <title>101 Dothideomycetes genomes: a test case for predicting lifestyles and emergence of pathogens.</title>
        <authorList>
            <person name="Haridas S."/>
            <person name="Albert R."/>
            <person name="Binder M."/>
            <person name="Bloem J."/>
            <person name="Labutti K."/>
            <person name="Salamov A."/>
            <person name="Andreopoulos B."/>
            <person name="Baker S."/>
            <person name="Barry K."/>
            <person name="Bills G."/>
            <person name="Bluhm B."/>
            <person name="Cannon C."/>
            <person name="Castanera R."/>
            <person name="Culley D."/>
            <person name="Daum C."/>
            <person name="Ezra D."/>
            <person name="Gonzalez J."/>
            <person name="Henrissat B."/>
            <person name="Kuo A."/>
            <person name="Liang C."/>
            <person name="Lipzen A."/>
            <person name="Lutzoni F."/>
            <person name="Magnuson J."/>
            <person name="Mondo S."/>
            <person name="Nolan M."/>
            <person name="Ohm R."/>
            <person name="Pangilinan J."/>
            <person name="Park H.-J."/>
            <person name="Ramirez L."/>
            <person name="Alfaro M."/>
            <person name="Sun H."/>
            <person name="Tritt A."/>
            <person name="Yoshinaga Y."/>
            <person name="Zwiers L.-H."/>
            <person name="Turgeon B."/>
            <person name="Goodwin S."/>
            <person name="Spatafora J."/>
            <person name="Crous P."/>
            <person name="Grigoriev I."/>
        </authorList>
    </citation>
    <scope>NUCLEOTIDE SEQUENCE</scope>
    <source>
        <strain evidence="4">CBS 122681</strain>
    </source>
</reference>
<dbReference type="PANTHER" id="PTHR24198">
    <property type="entry name" value="ANKYRIN REPEAT AND PROTEIN KINASE DOMAIN-CONTAINING PROTEIN"/>
    <property type="match status" value="1"/>
</dbReference>
<dbReference type="Proteomes" id="UP000799324">
    <property type="component" value="Unassembled WGS sequence"/>
</dbReference>
<dbReference type="PROSITE" id="PS50088">
    <property type="entry name" value="ANK_REPEAT"/>
    <property type="match status" value="4"/>
</dbReference>
<evidence type="ECO:0000313" key="4">
    <source>
        <dbReference type="EMBL" id="KAF2654906.1"/>
    </source>
</evidence>
<sequence>MQQRQQAELEDEYKNAIDQHDSDLVKKIIESRANNDRNYIPPLSAIMVRATMQDQPDIVSWCIDQADRAGLTVIHPRELMKTVVATEPGALKTHKMLVEKNLVDLDYYVPWFGTAFSVAATSGAYEWAKWCLEKGVDPNIDRVDEYKTVIAGTAENGHIDMVKLLLEHGAELNGSGAIVLAAEAGEKDMVDFLLKQGASINEIGVECPVDERITEDAGSALHMAAEGGHKDVVELLVDKGAIIDIEDVKGRTPLSRARAAGHGEIVEYLGSRGAR</sequence>
<accession>A0A6A6T4U1</accession>
<dbReference type="SMART" id="SM00248">
    <property type="entry name" value="ANK"/>
    <property type="match status" value="5"/>
</dbReference>
<keyword evidence="1" id="KW-0677">Repeat</keyword>
<protein>
    <submittedName>
        <fullName evidence="4">Ankyrin</fullName>
    </submittedName>
</protein>
<dbReference type="SUPFAM" id="SSF48403">
    <property type="entry name" value="Ankyrin repeat"/>
    <property type="match status" value="1"/>
</dbReference>
<name>A0A6A6T4U1_9PLEO</name>
<evidence type="ECO:0000313" key="5">
    <source>
        <dbReference type="Proteomes" id="UP000799324"/>
    </source>
</evidence>
<feature type="repeat" description="ANK" evidence="3">
    <location>
        <begin position="249"/>
        <end position="275"/>
    </location>
</feature>
<dbReference type="OrthoDB" id="4772757at2759"/>
<dbReference type="Pfam" id="PF12796">
    <property type="entry name" value="Ank_2"/>
    <property type="match status" value="2"/>
</dbReference>
<dbReference type="InterPro" id="IPR036770">
    <property type="entry name" value="Ankyrin_rpt-contain_sf"/>
</dbReference>
<dbReference type="PROSITE" id="PS50297">
    <property type="entry name" value="ANK_REP_REGION"/>
    <property type="match status" value="4"/>
</dbReference>
<dbReference type="InterPro" id="IPR002110">
    <property type="entry name" value="Ankyrin_rpt"/>
</dbReference>
<dbReference type="PANTHER" id="PTHR24198:SF165">
    <property type="entry name" value="ANKYRIN REPEAT-CONTAINING PROTEIN-RELATED"/>
    <property type="match status" value="1"/>
</dbReference>
<evidence type="ECO:0000256" key="3">
    <source>
        <dbReference type="PROSITE-ProRule" id="PRU00023"/>
    </source>
</evidence>
<dbReference type="EMBL" id="MU004356">
    <property type="protein sequence ID" value="KAF2654906.1"/>
    <property type="molecule type" value="Genomic_DNA"/>
</dbReference>
<organism evidence="4 5">
    <name type="scientific">Lophiostoma macrostomum CBS 122681</name>
    <dbReference type="NCBI Taxonomy" id="1314788"/>
    <lineage>
        <taxon>Eukaryota</taxon>
        <taxon>Fungi</taxon>
        <taxon>Dikarya</taxon>
        <taxon>Ascomycota</taxon>
        <taxon>Pezizomycotina</taxon>
        <taxon>Dothideomycetes</taxon>
        <taxon>Pleosporomycetidae</taxon>
        <taxon>Pleosporales</taxon>
        <taxon>Lophiostomataceae</taxon>
        <taxon>Lophiostoma</taxon>
    </lineage>
</organism>
<evidence type="ECO:0000256" key="1">
    <source>
        <dbReference type="ARBA" id="ARBA00022737"/>
    </source>
</evidence>
<feature type="repeat" description="ANK" evidence="3">
    <location>
        <begin position="216"/>
        <end position="248"/>
    </location>
</feature>
<dbReference type="AlphaFoldDB" id="A0A6A6T4U1"/>
<evidence type="ECO:0000256" key="2">
    <source>
        <dbReference type="ARBA" id="ARBA00023043"/>
    </source>
</evidence>
<feature type="repeat" description="ANK" evidence="3">
    <location>
        <begin position="173"/>
        <end position="205"/>
    </location>
</feature>
<dbReference type="Gene3D" id="1.25.40.20">
    <property type="entry name" value="Ankyrin repeat-containing domain"/>
    <property type="match status" value="2"/>
</dbReference>